<keyword evidence="5 6" id="KW-0472">Membrane</keyword>
<dbReference type="InterPro" id="IPR011701">
    <property type="entry name" value="MFS"/>
</dbReference>
<dbReference type="InterPro" id="IPR036259">
    <property type="entry name" value="MFS_trans_sf"/>
</dbReference>
<dbReference type="Gene3D" id="1.20.1250.20">
    <property type="entry name" value="MFS general substrate transporter like domains"/>
    <property type="match status" value="1"/>
</dbReference>
<organism evidence="7 8">
    <name type="scientific">Roseateles aquae</name>
    <dbReference type="NCBI Taxonomy" id="3077235"/>
    <lineage>
        <taxon>Bacteria</taxon>
        <taxon>Pseudomonadati</taxon>
        <taxon>Pseudomonadota</taxon>
        <taxon>Betaproteobacteria</taxon>
        <taxon>Burkholderiales</taxon>
        <taxon>Sphaerotilaceae</taxon>
        <taxon>Roseateles</taxon>
    </lineage>
</organism>
<feature type="transmembrane region" description="Helical" evidence="6">
    <location>
        <begin position="298"/>
        <end position="318"/>
    </location>
</feature>
<feature type="transmembrane region" description="Helical" evidence="6">
    <location>
        <begin position="269"/>
        <end position="291"/>
    </location>
</feature>
<evidence type="ECO:0000256" key="4">
    <source>
        <dbReference type="ARBA" id="ARBA00022989"/>
    </source>
</evidence>
<proteinExistence type="predicted"/>
<reference evidence="7" key="1">
    <citation type="submission" date="2023-09" db="EMBL/GenBank/DDBJ databases">
        <title>Paucibacter sp. APW11 Genome sequencing and assembly.</title>
        <authorList>
            <person name="Kim I."/>
        </authorList>
    </citation>
    <scope>NUCLEOTIDE SEQUENCE</scope>
    <source>
        <strain evidence="7">APW11</strain>
    </source>
</reference>
<feature type="transmembrane region" description="Helical" evidence="6">
    <location>
        <begin position="113"/>
        <end position="133"/>
    </location>
</feature>
<feature type="transmembrane region" description="Helical" evidence="6">
    <location>
        <begin position="409"/>
        <end position="429"/>
    </location>
</feature>
<feature type="transmembrane region" description="Helical" evidence="6">
    <location>
        <begin position="23"/>
        <end position="46"/>
    </location>
</feature>
<feature type="transmembrane region" description="Helical" evidence="6">
    <location>
        <begin position="178"/>
        <end position="195"/>
    </location>
</feature>
<evidence type="ECO:0000256" key="3">
    <source>
        <dbReference type="ARBA" id="ARBA00022692"/>
    </source>
</evidence>
<gene>
    <name evidence="7" type="ORF">RQP53_14075</name>
</gene>
<keyword evidence="4 6" id="KW-1133">Transmembrane helix</keyword>
<dbReference type="Pfam" id="PF07690">
    <property type="entry name" value="MFS_1"/>
    <property type="match status" value="1"/>
</dbReference>
<dbReference type="SUPFAM" id="SSF103473">
    <property type="entry name" value="MFS general substrate transporter"/>
    <property type="match status" value="1"/>
</dbReference>
<dbReference type="EMBL" id="JAVXZY010000005">
    <property type="protein sequence ID" value="MDT9000398.1"/>
    <property type="molecule type" value="Genomic_DNA"/>
</dbReference>
<sequence length="435" mass="45951">MSGGLASLATPDPGRSAQRTLRFLLVEGLASMSISTLVFALDVWVYQRTGSYALFAALALLSALPGVCVSPLIGPLLDKLPRGLLVQGCSLAALLLAALALLWQRAFDFDVPLASLLVLTLALIQTVRWPTLLATVSSLSPAAQMARITGYEEAIEAGVGVAAPLLAVALLTHAGLQALLGLMLLAFAASLVNVARLELPRQISSTALLQLLRGYRSNFRAELNFGFVWIRQQRLLFRLLIFVGMLNFGATIFTTMQTPLALTMHGSGAIAQIMACGGIGLFLGGICSGILGQRAALIPTLYIGATGIALSIALYALGQQAGTLSLAAALFSFFHPPVNAAMQILWRQRTPIERQGAIFAVRRTFASALGPLAITLSVPLAQQICAPLLAHLDALGLQTTWAHPDTAALGASLLLLSLAMMIVVLLFAGRRLLRD</sequence>
<comment type="subcellular location">
    <subcellularLocation>
        <location evidence="1">Cell membrane</location>
        <topology evidence="1">Multi-pass membrane protein</topology>
    </subcellularLocation>
</comment>
<evidence type="ECO:0000256" key="1">
    <source>
        <dbReference type="ARBA" id="ARBA00004651"/>
    </source>
</evidence>
<evidence type="ECO:0000256" key="6">
    <source>
        <dbReference type="SAM" id="Phobius"/>
    </source>
</evidence>
<protein>
    <submittedName>
        <fullName evidence="7">MFS transporter</fullName>
    </submittedName>
</protein>
<dbReference type="PANTHER" id="PTHR23513:SF11">
    <property type="entry name" value="STAPHYLOFERRIN A TRANSPORTER"/>
    <property type="match status" value="1"/>
</dbReference>
<name>A0ABU3PCV5_9BURK</name>
<keyword evidence="2" id="KW-1003">Cell membrane</keyword>
<feature type="transmembrane region" description="Helical" evidence="6">
    <location>
        <begin position="324"/>
        <end position="346"/>
    </location>
</feature>
<evidence type="ECO:0000256" key="2">
    <source>
        <dbReference type="ARBA" id="ARBA00022475"/>
    </source>
</evidence>
<evidence type="ECO:0000313" key="8">
    <source>
        <dbReference type="Proteomes" id="UP001246372"/>
    </source>
</evidence>
<dbReference type="Proteomes" id="UP001246372">
    <property type="component" value="Unassembled WGS sequence"/>
</dbReference>
<evidence type="ECO:0000313" key="7">
    <source>
        <dbReference type="EMBL" id="MDT9000398.1"/>
    </source>
</evidence>
<feature type="transmembrane region" description="Helical" evidence="6">
    <location>
        <begin position="84"/>
        <end position="107"/>
    </location>
</feature>
<keyword evidence="3 6" id="KW-0812">Transmembrane</keyword>
<feature type="transmembrane region" description="Helical" evidence="6">
    <location>
        <begin position="235"/>
        <end position="257"/>
    </location>
</feature>
<accession>A0ABU3PCV5</accession>
<evidence type="ECO:0000256" key="5">
    <source>
        <dbReference type="ARBA" id="ARBA00023136"/>
    </source>
</evidence>
<dbReference type="RefSeq" id="WP_315650972.1">
    <property type="nucleotide sequence ID" value="NZ_JAVXZY010000005.1"/>
</dbReference>
<feature type="transmembrane region" description="Helical" evidence="6">
    <location>
        <begin position="367"/>
        <end position="389"/>
    </location>
</feature>
<keyword evidence="8" id="KW-1185">Reference proteome</keyword>
<dbReference type="PANTHER" id="PTHR23513">
    <property type="entry name" value="INTEGRAL MEMBRANE EFFLUX PROTEIN-RELATED"/>
    <property type="match status" value="1"/>
</dbReference>
<comment type="caution">
    <text evidence="7">The sequence shown here is derived from an EMBL/GenBank/DDBJ whole genome shotgun (WGS) entry which is preliminary data.</text>
</comment>
<feature type="transmembrane region" description="Helical" evidence="6">
    <location>
        <begin position="52"/>
        <end position="77"/>
    </location>
</feature>